<organism evidence="2 3">
    <name type="scientific">Papaver nudicaule</name>
    <name type="common">Iceland poppy</name>
    <dbReference type="NCBI Taxonomy" id="74823"/>
    <lineage>
        <taxon>Eukaryota</taxon>
        <taxon>Viridiplantae</taxon>
        <taxon>Streptophyta</taxon>
        <taxon>Embryophyta</taxon>
        <taxon>Tracheophyta</taxon>
        <taxon>Spermatophyta</taxon>
        <taxon>Magnoliopsida</taxon>
        <taxon>Ranunculales</taxon>
        <taxon>Papaveraceae</taxon>
        <taxon>Papaveroideae</taxon>
        <taxon>Papaver</taxon>
    </lineage>
</organism>
<dbReference type="Proteomes" id="UP001177140">
    <property type="component" value="Unassembled WGS sequence"/>
</dbReference>
<accession>A0AA41W264</accession>
<reference evidence="2" key="1">
    <citation type="submission" date="2022-03" db="EMBL/GenBank/DDBJ databases">
        <title>A functionally conserved STORR gene fusion in Papaver species that diverged 16.8 million years ago.</title>
        <authorList>
            <person name="Catania T."/>
        </authorList>
    </citation>
    <scope>NUCLEOTIDE SEQUENCE</scope>
    <source>
        <strain evidence="2">S-191538</strain>
    </source>
</reference>
<dbReference type="EMBL" id="JAJJMA010341416">
    <property type="protein sequence ID" value="MCL7051692.1"/>
    <property type="molecule type" value="Genomic_DNA"/>
</dbReference>
<keyword evidence="3" id="KW-1185">Reference proteome</keyword>
<evidence type="ECO:0000313" key="2">
    <source>
        <dbReference type="EMBL" id="MCL7051692.1"/>
    </source>
</evidence>
<proteinExistence type="predicted"/>
<comment type="caution">
    <text evidence="2">The sequence shown here is derived from an EMBL/GenBank/DDBJ whole genome shotgun (WGS) entry which is preliminary data.</text>
</comment>
<feature type="non-terminal residue" evidence="2">
    <location>
        <position position="108"/>
    </location>
</feature>
<feature type="region of interest" description="Disordered" evidence="1">
    <location>
        <begin position="66"/>
        <end position="92"/>
    </location>
</feature>
<feature type="non-terminal residue" evidence="2">
    <location>
        <position position="1"/>
    </location>
</feature>
<gene>
    <name evidence="2" type="ORF">MKW94_006670</name>
</gene>
<name>A0AA41W264_PAPNU</name>
<dbReference type="AlphaFoldDB" id="A0AA41W264"/>
<feature type="compositionally biased region" description="Basic and acidic residues" evidence="1">
    <location>
        <begin position="74"/>
        <end position="89"/>
    </location>
</feature>
<evidence type="ECO:0000313" key="3">
    <source>
        <dbReference type="Proteomes" id="UP001177140"/>
    </source>
</evidence>
<sequence length="108" mass="12550">LALCLVKRFPKLITVKSREHKMSALELLIRKPFAFRSGTKLTWWQDRIYSLIQVRMDSVYDRPIKPDTYQSSECTERDVENPPESKPEESLEVSAISDKGFIMNCLAQ</sequence>
<protein>
    <submittedName>
        <fullName evidence="2">Uncharacterized protein</fullName>
    </submittedName>
</protein>
<evidence type="ECO:0000256" key="1">
    <source>
        <dbReference type="SAM" id="MobiDB-lite"/>
    </source>
</evidence>